<protein>
    <submittedName>
        <fullName evidence="3">Alpha/beta fold hydrolase</fullName>
    </submittedName>
</protein>
<dbReference type="InterPro" id="IPR001375">
    <property type="entry name" value="Peptidase_S9_cat"/>
</dbReference>
<feature type="domain" description="Peptidase S9 prolyl oligopeptidase catalytic" evidence="2">
    <location>
        <begin position="215"/>
        <end position="271"/>
    </location>
</feature>
<dbReference type="InterPro" id="IPR050261">
    <property type="entry name" value="FrsA_esterase"/>
</dbReference>
<evidence type="ECO:0000313" key="3">
    <source>
        <dbReference type="EMBL" id="GAA2581498.1"/>
    </source>
</evidence>
<proteinExistence type="inferred from homology"/>
<sequence length="405" mass="43251">MSHTSVFAAPFARSADRDFVARCVLGLAPSGGADIGEVLAAVGEVKPKDASAWRSAWQTLGERVAGQAEEAAADGRSDTARWASLRAANYLAVAVDAASAADDTDRAASLFAAHRTAWDAFAADAGVRMSRIDVPLDGATMPGYLFHADAAGPRPTIVFGNGSDGSISSLWGTGVAAALARGFHAYVFDGPGQQSMLFQHHVPFRADWENVLTPVLDELVRHRYVDEHRVVVWGISQAGYWVPRALSGEHRFAAAVVDPGVVDVSTSWTDHLPASLGKLLDEGKDAQFDRDMALAMRFSHDLSATWAFRARPVGVGGYAAVIRRIREFALTDAQAASIDTPLLITSPEGEQFWPGQSERLAALTTTVSHLVRFTAAEGADGHCEPLARTLVHERVLDWVSATIPG</sequence>
<evidence type="ECO:0000259" key="2">
    <source>
        <dbReference type="Pfam" id="PF00326"/>
    </source>
</evidence>
<keyword evidence="3" id="KW-0378">Hydrolase</keyword>
<dbReference type="Gene3D" id="3.40.50.1820">
    <property type="entry name" value="alpha/beta hydrolase"/>
    <property type="match status" value="1"/>
</dbReference>
<dbReference type="GO" id="GO:0016787">
    <property type="term" value="F:hydrolase activity"/>
    <property type="evidence" value="ECO:0007669"/>
    <property type="project" value="UniProtKB-KW"/>
</dbReference>
<keyword evidence="4" id="KW-1185">Reference proteome</keyword>
<dbReference type="InterPro" id="IPR029058">
    <property type="entry name" value="AB_hydrolase_fold"/>
</dbReference>
<dbReference type="SUPFAM" id="SSF53474">
    <property type="entry name" value="alpha/beta-Hydrolases"/>
    <property type="match status" value="1"/>
</dbReference>
<dbReference type="EMBL" id="BAAARI010000012">
    <property type="protein sequence ID" value="GAA2581498.1"/>
    <property type="molecule type" value="Genomic_DNA"/>
</dbReference>
<comment type="caution">
    <text evidence="3">The sequence shown here is derived from an EMBL/GenBank/DDBJ whole genome shotgun (WGS) entry which is preliminary data.</text>
</comment>
<accession>A0ABN3PF93</accession>
<dbReference type="PANTHER" id="PTHR22946:SF12">
    <property type="entry name" value="CONIDIAL PIGMENT BIOSYNTHESIS PROTEIN AYG1 (AFU_ORTHOLOGUE AFUA_2G17550)"/>
    <property type="match status" value="1"/>
</dbReference>
<comment type="similarity">
    <text evidence="1">Belongs to the AB hydrolase superfamily.</text>
</comment>
<dbReference type="PANTHER" id="PTHR22946">
    <property type="entry name" value="DIENELACTONE HYDROLASE DOMAIN-CONTAINING PROTEIN-RELATED"/>
    <property type="match status" value="1"/>
</dbReference>
<reference evidence="4" key="1">
    <citation type="journal article" date="2019" name="Int. J. Syst. Evol. Microbiol.">
        <title>The Global Catalogue of Microorganisms (GCM) 10K type strain sequencing project: providing services to taxonomists for standard genome sequencing and annotation.</title>
        <authorList>
            <consortium name="The Broad Institute Genomics Platform"/>
            <consortium name="The Broad Institute Genome Sequencing Center for Infectious Disease"/>
            <person name="Wu L."/>
            <person name="Ma J."/>
        </authorList>
    </citation>
    <scope>NUCLEOTIDE SEQUENCE [LARGE SCALE GENOMIC DNA]</scope>
    <source>
        <strain evidence="4">JCM 16365</strain>
    </source>
</reference>
<dbReference type="Proteomes" id="UP001500274">
    <property type="component" value="Unassembled WGS sequence"/>
</dbReference>
<organism evidence="3 4">
    <name type="scientific">Microbacterium binotii</name>
    <dbReference type="NCBI Taxonomy" id="462710"/>
    <lineage>
        <taxon>Bacteria</taxon>
        <taxon>Bacillati</taxon>
        <taxon>Actinomycetota</taxon>
        <taxon>Actinomycetes</taxon>
        <taxon>Micrococcales</taxon>
        <taxon>Microbacteriaceae</taxon>
        <taxon>Microbacterium</taxon>
    </lineage>
</organism>
<dbReference type="RefSeq" id="WP_344229225.1">
    <property type="nucleotide sequence ID" value="NZ_BAAARI010000012.1"/>
</dbReference>
<evidence type="ECO:0000313" key="4">
    <source>
        <dbReference type="Proteomes" id="UP001500274"/>
    </source>
</evidence>
<evidence type="ECO:0000256" key="1">
    <source>
        <dbReference type="ARBA" id="ARBA00008645"/>
    </source>
</evidence>
<dbReference type="Pfam" id="PF00326">
    <property type="entry name" value="Peptidase_S9"/>
    <property type="match status" value="1"/>
</dbReference>
<dbReference type="Gene3D" id="1.20.1440.110">
    <property type="entry name" value="acylaminoacyl peptidase"/>
    <property type="match status" value="1"/>
</dbReference>
<gene>
    <name evidence="3" type="ORF">GCM10009862_20840</name>
</gene>
<name>A0ABN3PF93_9MICO</name>